<dbReference type="InterPro" id="IPR003593">
    <property type="entry name" value="AAA+_ATPase"/>
</dbReference>
<dbReference type="InterPro" id="IPR027417">
    <property type="entry name" value="P-loop_NTPase"/>
</dbReference>
<dbReference type="EMBL" id="MVDD01000020">
    <property type="protein sequence ID" value="PKQ60842.1"/>
    <property type="molecule type" value="Genomic_DNA"/>
</dbReference>
<evidence type="ECO:0000313" key="2">
    <source>
        <dbReference type="EMBL" id="PKQ60842.1"/>
    </source>
</evidence>
<evidence type="ECO:0000259" key="1">
    <source>
        <dbReference type="SMART" id="SM00382"/>
    </source>
</evidence>
<feature type="domain" description="AAA+ ATPase" evidence="1">
    <location>
        <begin position="501"/>
        <end position="628"/>
    </location>
</feature>
<evidence type="ECO:0000313" key="3">
    <source>
        <dbReference type="Proteomes" id="UP000233535"/>
    </source>
</evidence>
<reference evidence="2 3" key="1">
    <citation type="journal article" date="2017" name="Front. Microbiol.">
        <title>Labilibaculum manganireducens gen. nov., sp. nov. and Labilibaculum filiforme sp. nov., Novel Bacteroidetes Isolated from Subsurface Sediments of the Baltic Sea.</title>
        <authorList>
            <person name="Vandieken V."/>
            <person name="Marshall I.P."/>
            <person name="Niemann H."/>
            <person name="Engelen B."/>
            <person name="Cypionka H."/>
        </authorList>
    </citation>
    <scope>NUCLEOTIDE SEQUENCE [LARGE SCALE GENOMIC DNA]</scope>
    <source>
        <strain evidence="2 3">59.16B</strain>
    </source>
</reference>
<gene>
    <name evidence="2" type="ORF">BZG02_17720</name>
</gene>
<sequence length="793" mass="91973">MSDIKKDLEENSLGVLEALKLRLEDYLNLLDKSLESESLSRLILVQFIDLCNFFITISDQESQKKRGDKNFDFAGSYILNYVLPELFKDRMLIHRDVLLQLQISKIKKQESLVEVKSILDHFNWSKAILQQAIQSFIQNIEAEKNAFQKPDRKRKKLVSKAVHQQNPWNIYKKQFLTIQNQAREIEKSTAVLSEIVLVFKDVKSHTQGICTTLTDELEISKQTIAKLIDSVKNLNEHVKISDAISLIETILDKLDVTNPQQETYAFEIEAKLAVLKEQSIPVASEDGLLLIKKIDFNKATKKWLNYVLLPDLIELWQNRVNLLAFYKHSLLNLKSSLTLLKNNKTLETLPSQIQSLQNLLHSANTNENLQQRIINEVQEKFNIDFLVANIYRSEDFLKVSLQSSFTQLTSTKNNYLIELRRKLKTAFAFFSTKYEISTSDNPLRKLENSSRCIEYRTLKATNIHYDTLFLNKNFIGNLFLVPRETERLKLMETINLWKKGHSKAVLVVGNNLSGKSTFIESVANDHFKKQSIILEANSTIKVEGRKFATSKNLIEALQYIKKNTYNSRPLLVIDNLELWRDKNNNLLDNVRAAIQFVESESNNFFVVITTSKAMQLHLDRRLPFSRSFSSIIDVNKAKTDEIYKAILLRHDASHRNLVTENGLPLANKQLELIVQKLCRSYDNNIGEVLQAWTYAITTADDDKVVFEEKEYEFEDFFTPEEAIILKYVLLYKHINEVILKNFLGKRYDSSYKSGLRRLTNTKVFLRNSEGNLILNQVLYHNIHEILKYRGVLN</sequence>
<comment type="caution">
    <text evidence="2">The sequence shown here is derived from an EMBL/GenBank/DDBJ whole genome shotgun (WGS) entry which is preliminary data.</text>
</comment>
<dbReference type="AlphaFoldDB" id="A0A2N3HS15"/>
<dbReference type="RefSeq" id="WP_101263096.1">
    <property type="nucleotide sequence ID" value="NZ_MVDD01000020.1"/>
</dbReference>
<keyword evidence="3" id="KW-1185">Reference proteome</keyword>
<organism evidence="2 3">
    <name type="scientific">Labilibaculum filiforme</name>
    <dbReference type="NCBI Taxonomy" id="1940526"/>
    <lineage>
        <taxon>Bacteria</taxon>
        <taxon>Pseudomonadati</taxon>
        <taxon>Bacteroidota</taxon>
        <taxon>Bacteroidia</taxon>
        <taxon>Marinilabiliales</taxon>
        <taxon>Marinifilaceae</taxon>
        <taxon>Labilibaculum</taxon>
    </lineage>
</organism>
<accession>A0A2N3HS15</accession>
<protein>
    <recommendedName>
        <fullName evidence="1">AAA+ ATPase domain-containing protein</fullName>
    </recommendedName>
</protein>
<dbReference type="SUPFAM" id="SSF52540">
    <property type="entry name" value="P-loop containing nucleoside triphosphate hydrolases"/>
    <property type="match status" value="1"/>
</dbReference>
<proteinExistence type="predicted"/>
<dbReference type="SMART" id="SM00382">
    <property type="entry name" value="AAA"/>
    <property type="match status" value="1"/>
</dbReference>
<name>A0A2N3HS15_9BACT</name>
<dbReference type="Proteomes" id="UP000233535">
    <property type="component" value="Unassembled WGS sequence"/>
</dbReference>
<dbReference type="Gene3D" id="3.40.50.300">
    <property type="entry name" value="P-loop containing nucleotide triphosphate hydrolases"/>
    <property type="match status" value="1"/>
</dbReference>